<feature type="chain" id="PRO_5042955648" evidence="1">
    <location>
        <begin position="19"/>
        <end position="229"/>
    </location>
</feature>
<protein>
    <submittedName>
        <fullName evidence="2">Uncharacterized protein</fullName>
    </submittedName>
</protein>
<feature type="signal peptide" evidence="1">
    <location>
        <begin position="1"/>
        <end position="18"/>
    </location>
</feature>
<accession>A0AAN7GX48</accession>
<dbReference type="AlphaFoldDB" id="A0AAN7GX48"/>
<sequence>MHSQTLLPFLLTIPSILANPSHPQITPPPLVHRDSDDSSFLPKWLSDPLSSLTLKNIPHTACFSSIHSYLSAHPEPKTDPRLESYFFTRAANHFPFGSTNPSDICSLNGFDATVDVGGELSSVYSSQSKEWKSWVVEARPTMEEIATRCVREYKDTVGAGQALVLVATDLGGCVRGLEVMGGERGVEETGSGTGRAAEVTGTRNGGVKVTGMPVLGVGVVAGVVVMGVL</sequence>
<proteinExistence type="predicted"/>
<dbReference type="EMBL" id="MU865396">
    <property type="protein sequence ID" value="KAK4224315.1"/>
    <property type="molecule type" value="Genomic_DNA"/>
</dbReference>
<dbReference type="Proteomes" id="UP001301958">
    <property type="component" value="Unassembled WGS sequence"/>
</dbReference>
<evidence type="ECO:0000313" key="2">
    <source>
        <dbReference type="EMBL" id="KAK4224315.1"/>
    </source>
</evidence>
<keyword evidence="3" id="KW-1185">Reference proteome</keyword>
<organism evidence="2 3">
    <name type="scientific">Podospora fimiseda</name>
    <dbReference type="NCBI Taxonomy" id="252190"/>
    <lineage>
        <taxon>Eukaryota</taxon>
        <taxon>Fungi</taxon>
        <taxon>Dikarya</taxon>
        <taxon>Ascomycota</taxon>
        <taxon>Pezizomycotina</taxon>
        <taxon>Sordariomycetes</taxon>
        <taxon>Sordariomycetidae</taxon>
        <taxon>Sordariales</taxon>
        <taxon>Podosporaceae</taxon>
        <taxon>Podospora</taxon>
    </lineage>
</organism>
<gene>
    <name evidence="2" type="ORF">QBC38DRAFT_515236</name>
</gene>
<evidence type="ECO:0000256" key="1">
    <source>
        <dbReference type="SAM" id="SignalP"/>
    </source>
</evidence>
<keyword evidence="1" id="KW-0732">Signal</keyword>
<reference evidence="2" key="2">
    <citation type="submission" date="2023-05" db="EMBL/GenBank/DDBJ databases">
        <authorList>
            <consortium name="Lawrence Berkeley National Laboratory"/>
            <person name="Steindorff A."/>
            <person name="Hensen N."/>
            <person name="Bonometti L."/>
            <person name="Westerberg I."/>
            <person name="Brannstrom I.O."/>
            <person name="Guillou S."/>
            <person name="Cros-Aarteil S."/>
            <person name="Calhoun S."/>
            <person name="Haridas S."/>
            <person name="Kuo A."/>
            <person name="Mondo S."/>
            <person name="Pangilinan J."/>
            <person name="Riley R."/>
            <person name="Labutti K."/>
            <person name="Andreopoulos B."/>
            <person name="Lipzen A."/>
            <person name="Chen C."/>
            <person name="Yanf M."/>
            <person name="Daum C."/>
            <person name="Ng V."/>
            <person name="Clum A."/>
            <person name="Ohm R."/>
            <person name="Martin F."/>
            <person name="Silar P."/>
            <person name="Natvig D."/>
            <person name="Lalanne C."/>
            <person name="Gautier V."/>
            <person name="Ament-Velasquez S.L."/>
            <person name="Kruys A."/>
            <person name="Hutchinson M.I."/>
            <person name="Powell A.J."/>
            <person name="Barry K."/>
            <person name="Miller A.N."/>
            <person name="Grigoriev I.V."/>
            <person name="Debuchy R."/>
            <person name="Gladieux P."/>
            <person name="Thoren M.H."/>
            <person name="Johannesson H."/>
        </authorList>
    </citation>
    <scope>NUCLEOTIDE SEQUENCE</scope>
    <source>
        <strain evidence="2">CBS 990.96</strain>
    </source>
</reference>
<name>A0AAN7GX48_9PEZI</name>
<reference evidence="2" key="1">
    <citation type="journal article" date="2023" name="Mol. Phylogenet. Evol.">
        <title>Genome-scale phylogeny and comparative genomics of the fungal order Sordariales.</title>
        <authorList>
            <person name="Hensen N."/>
            <person name="Bonometti L."/>
            <person name="Westerberg I."/>
            <person name="Brannstrom I.O."/>
            <person name="Guillou S."/>
            <person name="Cros-Aarteil S."/>
            <person name="Calhoun S."/>
            <person name="Haridas S."/>
            <person name="Kuo A."/>
            <person name="Mondo S."/>
            <person name="Pangilinan J."/>
            <person name="Riley R."/>
            <person name="LaButti K."/>
            <person name="Andreopoulos B."/>
            <person name="Lipzen A."/>
            <person name="Chen C."/>
            <person name="Yan M."/>
            <person name="Daum C."/>
            <person name="Ng V."/>
            <person name="Clum A."/>
            <person name="Steindorff A."/>
            <person name="Ohm R.A."/>
            <person name="Martin F."/>
            <person name="Silar P."/>
            <person name="Natvig D.O."/>
            <person name="Lalanne C."/>
            <person name="Gautier V."/>
            <person name="Ament-Velasquez S.L."/>
            <person name="Kruys A."/>
            <person name="Hutchinson M.I."/>
            <person name="Powell A.J."/>
            <person name="Barry K."/>
            <person name="Miller A.N."/>
            <person name="Grigoriev I.V."/>
            <person name="Debuchy R."/>
            <person name="Gladieux P."/>
            <person name="Hiltunen Thoren M."/>
            <person name="Johannesson H."/>
        </authorList>
    </citation>
    <scope>NUCLEOTIDE SEQUENCE</scope>
    <source>
        <strain evidence="2">CBS 990.96</strain>
    </source>
</reference>
<evidence type="ECO:0000313" key="3">
    <source>
        <dbReference type="Proteomes" id="UP001301958"/>
    </source>
</evidence>
<comment type="caution">
    <text evidence="2">The sequence shown here is derived from an EMBL/GenBank/DDBJ whole genome shotgun (WGS) entry which is preliminary data.</text>
</comment>